<gene>
    <name evidence="1" type="ORF">F5878DRAFT_693431</name>
</gene>
<comment type="caution">
    <text evidence="1">The sequence shown here is derived from an EMBL/GenBank/DDBJ whole genome shotgun (WGS) entry which is preliminary data.</text>
</comment>
<name>A0AA38UL10_9AGAR</name>
<keyword evidence="2" id="KW-1185">Reference proteome</keyword>
<evidence type="ECO:0000313" key="2">
    <source>
        <dbReference type="Proteomes" id="UP001163846"/>
    </source>
</evidence>
<sequence length="188" mass="21202">MSVMAILWAIIHEDQLHRALVVVTSDESHDPAGPCWQVYDRHYNDGTVIWELYDGHKVYLEHTTKCIGGVKVGSIKKSELKSLKEILSAHHPTPKFPGWNCRDWVIEVIAILQQNGWIYQGVIPSQAFLLPGLRSASVLTINSPPNPMTNRRPFKLVDIRKKYLIPGAFKDTPQILGTFKVIYGGLGF</sequence>
<dbReference type="InterPro" id="IPR054208">
    <property type="entry name" value="DUF6914"/>
</dbReference>
<dbReference type="Proteomes" id="UP001163846">
    <property type="component" value="Unassembled WGS sequence"/>
</dbReference>
<dbReference type="Pfam" id="PF21858">
    <property type="entry name" value="DUF6914"/>
    <property type="match status" value="1"/>
</dbReference>
<accession>A0AA38UL10</accession>
<dbReference type="AlphaFoldDB" id="A0AA38UL10"/>
<dbReference type="EMBL" id="MU805939">
    <property type="protein sequence ID" value="KAJ3845250.1"/>
    <property type="molecule type" value="Genomic_DNA"/>
</dbReference>
<organism evidence="1 2">
    <name type="scientific">Lentinula raphanica</name>
    <dbReference type="NCBI Taxonomy" id="153919"/>
    <lineage>
        <taxon>Eukaryota</taxon>
        <taxon>Fungi</taxon>
        <taxon>Dikarya</taxon>
        <taxon>Basidiomycota</taxon>
        <taxon>Agaricomycotina</taxon>
        <taxon>Agaricomycetes</taxon>
        <taxon>Agaricomycetidae</taxon>
        <taxon>Agaricales</taxon>
        <taxon>Marasmiineae</taxon>
        <taxon>Omphalotaceae</taxon>
        <taxon>Lentinula</taxon>
    </lineage>
</organism>
<proteinExistence type="predicted"/>
<reference evidence="1" key="1">
    <citation type="submission" date="2022-08" db="EMBL/GenBank/DDBJ databases">
        <authorList>
            <consortium name="DOE Joint Genome Institute"/>
            <person name="Min B."/>
            <person name="Riley R."/>
            <person name="Sierra-Patev S."/>
            <person name="Naranjo-Ortiz M."/>
            <person name="Looney B."/>
            <person name="Konkel Z."/>
            <person name="Slot J.C."/>
            <person name="Sakamoto Y."/>
            <person name="Steenwyk J.L."/>
            <person name="Rokas A."/>
            <person name="Carro J."/>
            <person name="Camarero S."/>
            <person name="Ferreira P."/>
            <person name="Molpeceres G."/>
            <person name="Ruiz-Duenas F.J."/>
            <person name="Serrano A."/>
            <person name="Henrissat B."/>
            <person name="Drula E."/>
            <person name="Hughes K.W."/>
            <person name="Mata J.L."/>
            <person name="Ishikawa N.K."/>
            <person name="Vargas-Isla R."/>
            <person name="Ushijima S."/>
            <person name="Smith C.A."/>
            <person name="Ahrendt S."/>
            <person name="Andreopoulos W."/>
            <person name="He G."/>
            <person name="Labutti K."/>
            <person name="Lipzen A."/>
            <person name="Ng V."/>
            <person name="Sandor L."/>
            <person name="Barry K."/>
            <person name="Martinez A.T."/>
            <person name="Xiao Y."/>
            <person name="Gibbons J.G."/>
            <person name="Terashima K."/>
            <person name="Hibbett D.S."/>
            <person name="Grigoriev I.V."/>
        </authorList>
    </citation>
    <scope>NUCLEOTIDE SEQUENCE</scope>
    <source>
        <strain evidence="1">TFB9207</strain>
    </source>
</reference>
<protein>
    <submittedName>
        <fullName evidence="1">Uncharacterized protein</fullName>
    </submittedName>
</protein>
<evidence type="ECO:0000313" key="1">
    <source>
        <dbReference type="EMBL" id="KAJ3845250.1"/>
    </source>
</evidence>